<dbReference type="Proteomes" id="UP000255279">
    <property type="component" value="Unassembled WGS sequence"/>
</dbReference>
<sequence length="56" mass="6693">MKHDYEYYSVECKEANIYRLFDTKAEAVAFAKSLKFAKDKIKVCFNRGWYWDKGGE</sequence>
<name>A0A378R913_9GAMM</name>
<dbReference type="RefSeq" id="WP_158078927.1">
    <property type="nucleotide sequence ID" value="NZ_CAACXO010000059.1"/>
</dbReference>
<evidence type="ECO:0000313" key="2">
    <source>
        <dbReference type="Proteomes" id="UP000255279"/>
    </source>
</evidence>
<evidence type="ECO:0000313" key="1">
    <source>
        <dbReference type="EMBL" id="STZ13970.1"/>
    </source>
</evidence>
<organism evidence="1 2">
    <name type="scientific">Moraxella caviae</name>
    <dbReference type="NCBI Taxonomy" id="34060"/>
    <lineage>
        <taxon>Bacteria</taxon>
        <taxon>Pseudomonadati</taxon>
        <taxon>Pseudomonadota</taxon>
        <taxon>Gammaproteobacteria</taxon>
        <taxon>Moraxellales</taxon>
        <taxon>Moraxellaceae</taxon>
        <taxon>Moraxella</taxon>
    </lineage>
</organism>
<dbReference type="EMBL" id="UGQE01000004">
    <property type="protein sequence ID" value="STZ13970.1"/>
    <property type="molecule type" value="Genomic_DNA"/>
</dbReference>
<gene>
    <name evidence="1" type="ORF">NCTC10293_01550</name>
</gene>
<proteinExistence type="predicted"/>
<dbReference type="AlphaFoldDB" id="A0A378R913"/>
<reference evidence="1 2" key="1">
    <citation type="submission" date="2018-06" db="EMBL/GenBank/DDBJ databases">
        <authorList>
            <consortium name="Pathogen Informatics"/>
            <person name="Doyle S."/>
        </authorList>
    </citation>
    <scope>NUCLEOTIDE SEQUENCE [LARGE SCALE GENOMIC DNA]</scope>
    <source>
        <strain evidence="1 2">NCTC10293</strain>
    </source>
</reference>
<protein>
    <submittedName>
        <fullName evidence="1">Uncharacterized protein</fullName>
    </submittedName>
</protein>
<accession>A0A378R913</accession>